<dbReference type="Gene3D" id="2.30.29.30">
    <property type="entry name" value="Pleckstrin-homology domain (PH domain)/Phosphotyrosine-binding domain (PTB)"/>
    <property type="match status" value="1"/>
</dbReference>
<dbReference type="CDD" id="cd17733">
    <property type="entry name" value="BRCT_Ect2_rpt1"/>
    <property type="match status" value="1"/>
</dbReference>
<dbReference type="SMART" id="SM00325">
    <property type="entry name" value="RhoGEF"/>
    <property type="match status" value="1"/>
</dbReference>
<dbReference type="Proteomes" id="UP000749559">
    <property type="component" value="Unassembled WGS sequence"/>
</dbReference>
<proteinExistence type="predicted"/>
<dbReference type="EMBL" id="CAIIXF020000004">
    <property type="protein sequence ID" value="CAH1781349.1"/>
    <property type="molecule type" value="Genomic_DNA"/>
</dbReference>
<feature type="region of interest" description="Disordered" evidence="1">
    <location>
        <begin position="807"/>
        <end position="830"/>
    </location>
</feature>
<dbReference type="PROSITE" id="PS50010">
    <property type="entry name" value="DH_2"/>
    <property type="match status" value="1"/>
</dbReference>
<gene>
    <name evidence="2" type="ORF">OFUS_LOCUS7937</name>
</gene>
<dbReference type="OrthoDB" id="9997817at2759"/>
<accession>A0A8J1UCJ9</accession>
<dbReference type="Pfam" id="PF12738">
    <property type="entry name" value="PTCB-BRCT"/>
    <property type="match status" value="1"/>
</dbReference>
<dbReference type="PANTHER" id="PTHR16777:SF2">
    <property type="entry name" value="PROTEIN ECT2"/>
    <property type="match status" value="1"/>
</dbReference>
<evidence type="ECO:0000256" key="1">
    <source>
        <dbReference type="SAM" id="MobiDB-lite"/>
    </source>
</evidence>
<dbReference type="PANTHER" id="PTHR16777">
    <property type="entry name" value="PROTEIN ECT2"/>
    <property type="match status" value="1"/>
</dbReference>
<dbReference type="GO" id="GO:0000281">
    <property type="term" value="P:mitotic cytokinesis"/>
    <property type="evidence" value="ECO:0007669"/>
    <property type="project" value="TreeGrafter"/>
</dbReference>
<dbReference type="InterPro" id="IPR001357">
    <property type="entry name" value="BRCT_dom"/>
</dbReference>
<dbReference type="Gene3D" id="1.20.900.10">
    <property type="entry name" value="Dbl homology (DH) domain"/>
    <property type="match status" value="1"/>
</dbReference>
<feature type="region of interest" description="Disordered" evidence="1">
    <location>
        <begin position="314"/>
        <end position="335"/>
    </location>
</feature>
<dbReference type="GO" id="GO:0005938">
    <property type="term" value="C:cell cortex"/>
    <property type="evidence" value="ECO:0007669"/>
    <property type="project" value="TreeGrafter"/>
</dbReference>
<dbReference type="GO" id="GO:0005096">
    <property type="term" value="F:GTPase activator activity"/>
    <property type="evidence" value="ECO:0007669"/>
    <property type="project" value="InterPro"/>
</dbReference>
<evidence type="ECO:0000313" key="2">
    <source>
        <dbReference type="EMBL" id="CAH1781349.1"/>
    </source>
</evidence>
<dbReference type="GO" id="GO:0007399">
    <property type="term" value="P:nervous system development"/>
    <property type="evidence" value="ECO:0007669"/>
    <property type="project" value="TreeGrafter"/>
</dbReference>
<dbReference type="InterPro" id="IPR011993">
    <property type="entry name" value="PH-like_dom_sf"/>
</dbReference>
<dbReference type="SMART" id="SM00292">
    <property type="entry name" value="BRCT"/>
    <property type="match status" value="2"/>
</dbReference>
<dbReference type="SUPFAM" id="SSF50729">
    <property type="entry name" value="PH domain-like"/>
    <property type="match status" value="1"/>
</dbReference>
<comment type="caution">
    <text evidence="2">The sequence shown here is derived from an EMBL/GenBank/DDBJ whole genome shotgun (WGS) entry which is preliminary data.</text>
</comment>
<protein>
    <submittedName>
        <fullName evidence="2">Uncharacterized protein</fullName>
    </submittedName>
</protein>
<dbReference type="InterPro" id="IPR035899">
    <property type="entry name" value="DBL_dom_sf"/>
</dbReference>
<dbReference type="CDD" id="cd17732">
    <property type="entry name" value="BRCT_Ect2_rpt2"/>
    <property type="match status" value="1"/>
</dbReference>
<dbReference type="InterPro" id="IPR049396">
    <property type="entry name" value="ECT2_BRCT0"/>
</dbReference>
<dbReference type="InterPro" id="IPR026817">
    <property type="entry name" value="Ect2"/>
</dbReference>
<dbReference type="GO" id="GO:0005085">
    <property type="term" value="F:guanyl-nucleotide exchange factor activity"/>
    <property type="evidence" value="ECO:0007669"/>
    <property type="project" value="InterPro"/>
</dbReference>
<dbReference type="InterPro" id="IPR049395">
    <property type="entry name" value="ECT2_PH"/>
</dbReference>
<dbReference type="Pfam" id="PF00533">
    <property type="entry name" value="BRCT"/>
    <property type="match status" value="1"/>
</dbReference>
<evidence type="ECO:0000313" key="3">
    <source>
        <dbReference type="Proteomes" id="UP000749559"/>
    </source>
</evidence>
<dbReference type="CDD" id="cd00160">
    <property type="entry name" value="RhoGEF"/>
    <property type="match status" value="1"/>
</dbReference>
<dbReference type="Pfam" id="PF21243">
    <property type="entry name" value="ECT2_BRCT0"/>
    <property type="match status" value="1"/>
</dbReference>
<dbReference type="SUPFAM" id="SSF48065">
    <property type="entry name" value="DBL homology domain (DH-domain)"/>
    <property type="match status" value="1"/>
</dbReference>
<reference evidence="2" key="1">
    <citation type="submission" date="2022-03" db="EMBL/GenBank/DDBJ databases">
        <authorList>
            <person name="Martin C."/>
        </authorList>
    </citation>
    <scope>NUCLEOTIDE SEQUENCE</scope>
</reference>
<name>A0A8J1UCJ9_OWEFU</name>
<dbReference type="InterPro" id="IPR000219">
    <property type="entry name" value="DH_dom"/>
</dbReference>
<dbReference type="CDD" id="cd01229">
    <property type="entry name" value="PH_Ect2"/>
    <property type="match status" value="1"/>
</dbReference>
<dbReference type="InterPro" id="IPR036420">
    <property type="entry name" value="BRCT_dom_sf"/>
</dbReference>
<sequence length="874" mass="99108">MADSRSEYSVEYTNVTRQNERDVHESNHADTRIILVGEQCHNDKVLQQALKTLALKTEEIQEDNVHKYTSDKRYDNIYVMESFSGDLFKTVSKVHRQGTGRVIGPPVIIRCAKLNEPLPINPRPLYCMLMQHLILCFTGFKVKEDLSRLADLVHHMGGSIRKDFSSKVTHLIANCSGGEKYRLATSMDTPIMMEEWVNKLWSFRHDIEKNSLDSEMMQYKVKPFYSCILSFIGFSKDEVSHMEEIAVQNGGRVVEQGFPECTHLVVDGHTVKTIPFITHPKLRVVKAEWFWSSIQIDACASESMYRYETADGHAYRTPSSATPGSMGGSTKTRKRKRLRDNLHQLASEAEVDSPAIGHGQKRRSNELGRMSMSGGSFLDATCDVSRLDSPEPVEVPKTPITPPNSNKICKRQQTVHELYHTEKNYVGILQTILKIKEDIEKPDQQGGPLLSSQHIKTIFGTIPKICKIHETMRDKLCDLATTWNENASIGKIILEQADELMKAYPPFVNFFENTKATLTQCDQTIPRFHAFLKVCQSKPECGRQTLAELFINPVQRLPRIVLLLQDLLKRTSKGHSDISHIEEAIRQLNKVLTLINENKRKADGQKAMFDIVGEIENCPPNLLSSHRSFIAKVDVIELSDSLSGKGDHITLFLFNDSLEICKRRTKVLLSKSPNPTSKAPSQKAYKHLEMLPLQVIKRVVDIIETEDCKNVFALVWRFTTDMKERLYSFLIESEDVNKAEFLKTLCKHMANTVCRADYENLMATLNAQSLDISLSDIGQKSLRSRFGKRVSRAFSFKQTPRHLKRTVSSISQSPFARRDSNTMTPRGDLKGMRLASTTDLTDQDSPLTTIPSTPNLSDLKYNTVGRIGPKNLKM</sequence>
<organism evidence="2 3">
    <name type="scientific">Owenia fusiformis</name>
    <name type="common">Polychaete worm</name>
    <dbReference type="NCBI Taxonomy" id="6347"/>
    <lineage>
        <taxon>Eukaryota</taxon>
        <taxon>Metazoa</taxon>
        <taxon>Spiralia</taxon>
        <taxon>Lophotrochozoa</taxon>
        <taxon>Annelida</taxon>
        <taxon>Polychaeta</taxon>
        <taxon>Sedentaria</taxon>
        <taxon>Canalipalpata</taxon>
        <taxon>Sabellida</taxon>
        <taxon>Oweniida</taxon>
        <taxon>Oweniidae</taxon>
        <taxon>Owenia</taxon>
    </lineage>
</organism>
<dbReference type="SUPFAM" id="SSF52113">
    <property type="entry name" value="BRCT domain"/>
    <property type="match status" value="2"/>
</dbReference>
<dbReference type="GO" id="GO:2000431">
    <property type="term" value="P:regulation of cytokinesis, actomyosin contractile ring assembly"/>
    <property type="evidence" value="ECO:0007669"/>
    <property type="project" value="InterPro"/>
</dbReference>
<dbReference type="Pfam" id="PF21242">
    <property type="entry name" value="ECT2_PH"/>
    <property type="match status" value="1"/>
</dbReference>
<keyword evidence="3" id="KW-1185">Reference proteome</keyword>
<dbReference type="Gene3D" id="3.40.50.10190">
    <property type="entry name" value="BRCT domain"/>
    <property type="match status" value="3"/>
</dbReference>
<dbReference type="PROSITE" id="PS50172">
    <property type="entry name" value="BRCT"/>
    <property type="match status" value="2"/>
</dbReference>
<dbReference type="GO" id="GO:0005634">
    <property type="term" value="C:nucleus"/>
    <property type="evidence" value="ECO:0007669"/>
    <property type="project" value="InterPro"/>
</dbReference>
<dbReference type="AlphaFoldDB" id="A0A8J1UCJ9"/>
<feature type="region of interest" description="Disordered" evidence="1">
    <location>
        <begin position="350"/>
        <end position="369"/>
    </location>
</feature>
<dbReference type="Pfam" id="PF00621">
    <property type="entry name" value="RhoGEF"/>
    <property type="match status" value="1"/>
</dbReference>